<dbReference type="AlphaFoldDB" id="X1H8E5"/>
<accession>X1H8E5</accession>
<keyword evidence="1" id="KW-0812">Transmembrane</keyword>
<sequence length="63" mass="7139">FFLMHLFPKLRNIGQAIFGLGLLFFSLRLMSIATSNLRYLPDFNAAIVSLANYPVYTVPCLMP</sequence>
<name>X1H8E5_9ZZZZ</name>
<evidence type="ECO:0000256" key="1">
    <source>
        <dbReference type="SAM" id="Phobius"/>
    </source>
</evidence>
<evidence type="ECO:0000313" key="2">
    <source>
        <dbReference type="EMBL" id="GAH41568.1"/>
    </source>
</evidence>
<keyword evidence="1" id="KW-1133">Transmembrane helix</keyword>
<protein>
    <submittedName>
        <fullName evidence="2">Uncharacterized protein</fullName>
    </submittedName>
</protein>
<reference evidence="2" key="1">
    <citation type="journal article" date="2014" name="Front. Microbiol.">
        <title>High frequency of phylogenetically diverse reductive dehalogenase-homologous genes in deep subseafloor sedimentary metagenomes.</title>
        <authorList>
            <person name="Kawai M."/>
            <person name="Futagami T."/>
            <person name="Toyoda A."/>
            <person name="Takaki Y."/>
            <person name="Nishi S."/>
            <person name="Hori S."/>
            <person name="Arai W."/>
            <person name="Tsubouchi T."/>
            <person name="Morono Y."/>
            <person name="Uchiyama I."/>
            <person name="Ito T."/>
            <person name="Fujiyama A."/>
            <person name="Inagaki F."/>
            <person name="Takami H."/>
        </authorList>
    </citation>
    <scope>NUCLEOTIDE SEQUENCE</scope>
    <source>
        <strain evidence="2">Expedition CK06-06</strain>
    </source>
</reference>
<gene>
    <name evidence="2" type="ORF">S03H2_22982</name>
</gene>
<keyword evidence="1" id="KW-0472">Membrane</keyword>
<feature type="non-terminal residue" evidence="2">
    <location>
        <position position="1"/>
    </location>
</feature>
<feature type="transmembrane region" description="Helical" evidence="1">
    <location>
        <begin position="12"/>
        <end position="30"/>
    </location>
</feature>
<organism evidence="2">
    <name type="scientific">marine sediment metagenome</name>
    <dbReference type="NCBI Taxonomy" id="412755"/>
    <lineage>
        <taxon>unclassified sequences</taxon>
        <taxon>metagenomes</taxon>
        <taxon>ecological metagenomes</taxon>
    </lineage>
</organism>
<dbReference type="EMBL" id="BARU01012472">
    <property type="protein sequence ID" value="GAH41568.1"/>
    <property type="molecule type" value="Genomic_DNA"/>
</dbReference>
<proteinExistence type="predicted"/>
<comment type="caution">
    <text evidence="2">The sequence shown here is derived from an EMBL/GenBank/DDBJ whole genome shotgun (WGS) entry which is preliminary data.</text>
</comment>